<dbReference type="InterPro" id="IPR000717">
    <property type="entry name" value="PCI_dom"/>
</dbReference>
<evidence type="ECO:0000313" key="10">
    <source>
        <dbReference type="Proteomes" id="UP000747399"/>
    </source>
</evidence>
<evidence type="ECO:0000256" key="5">
    <source>
        <dbReference type="ARBA" id="ARBA00022490"/>
    </source>
</evidence>
<keyword evidence="10" id="KW-1185">Reference proteome</keyword>
<dbReference type="InterPro" id="IPR050756">
    <property type="entry name" value="CSN3"/>
</dbReference>
<comment type="subcellular location">
    <subcellularLocation>
        <location evidence="2">Cytoplasm</location>
    </subcellularLocation>
    <subcellularLocation>
        <location evidence="1">Nucleus</location>
    </subcellularLocation>
</comment>
<comment type="caution">
    <text evidence="9">The sequence shown here is derived from an EMBL/GenBank/DDBJ whole genome shotgun (WGS) entry which is preliminary data.</text>
</comment>
<dbReference type="PANTHER" id="PTHR10758">
    <property type="entry name" value="26S PROTEASOME NON-ATPASE REGULATORY SUBUNIT 3/COP9 SIGNALOSOME COMPLEX SUBUNIT 3"/>
    <property type="match status" value="1"/>
</dbReference>
<proteinExistence type="inferred from homology"/>
<evidence type="ECO:0000256" key="2">
    <source>
        <dbReference type="ARBA" id="ARBA00004496"/>
    </source>
</evidence>
<dbReference type="Pfam" id="PF22788">
    <property type="entry name" value="COP9_hel_rpt"/>
    <property type="match status" value="1"/>
</dbReference>
<evidence type="ECO:0000259" key="8">
    <source>
        <dbReference type="PROSITE" id="PS50250"/>
    </source>
</evidence>
<evidence type="ECO:0000313" key="9">
    <source>
        <dbReference type="EMBL" id="GIL55062.1"/>
    </source>
</evidence>
<reference evidence="9" key="1">
    <citation type="journal article" date="2021" name="Proc. Natl. Acad. Sci. U.S.A.">
        <title>Three genomes in the algal genus Volvox reveal the fate of a haploid sex-determining region after a transition to homothallism.</title>
        <authorList>
            <person name="Yamamoto K."/>
            <person name="Hamaji T."/>
            <person name="Kawai-Toyooka H."/>
            <person name="Matsuzaki R."/>
            <person name="Takahashi F."/>
            <person name="Nishimura Y."/>
            <person name="Kawachi M."/>
            <person name="Noguchi H."/>
            <person name="Minakuchi Y."/>
            <person name="Umen J.G."/>
            <person name="Toyoda A."/>
            <person name="Nozaki H."/>
        </authorList>
    </citation>
    <scope>NUCLEOTIDE SEQUENCE</scope>
    <source>
        <strain evidence="9">NIES-3780</strain>
    </source>
</reference>
<dbReference type="EMBL" id="BNCO01000020">
    <property type="protein sequence ID" value="GIL55062.1"/>
    <property type="molecule type" value="Genomic_DNA"/>
</dbReference>
<name>A0A8J4B6F6_9CHLO</name>
<dbReference type="GO" id="GO:0005737">
    <property type="term" value="C:cytoplasm"/>
    <property type="evidence" value="ECO:0007669"/>
    <property type="project" value="UniProtKB-SubCell"/>
</dbReference>
<dbReference type="GO" id="GO:0008180">
    <property type="term" value="C:COP9 signalosome"/>
    <property type="evidence" value="ECO:0007669"/>
    <property type="project" value="UniProtKB-KW"/>
</dbReference>
<evidence type="ECO:0000256" key="3">
    <source>
        <dbReference type="ARBA" id="ARBA00007084"/>
    </source>
</evidence>
<keyword evidence="6" id="KW-0736">Signalosome</keyword>
<dbReference type="InterPro" id="IPR055089">
    <property type="entry name" value="COP9_N"/>
</dbReference>
<sequence>MEPLVTQVVALSSPNDLSQLLSTLKNAESVFTQNYQHIAAALHLLDPAQHSLGFAFFLHHLAKGNLPVPDASFIDNASRFFTVCNPGQIQMIPDIFCATAHKYRDHLIAANNPRRGILPLRAALRALQPNAEVLTPLHADFFQLCLLSKCFNAAVPVLTDDIFDVAPQQTSCTPTDLFLYCYYGGMLCIGRKQHARAMELFLQAITAPAVAANAIVAAAYKKYVLVCLIHAGQLLPLPKYTSACVRHVIDSEGRPYNELAAAYALRNAEKLRRAADQHLAIFAADNNLGLMRQVVSSLAVRSIQRLTQSFLTLSLADIAVNTGLSGAEEAEAKILRMVAAGQIRAKIDGRSGMVHFADETRAGTGAAASSSGSMWDSAAGVAALDDRMRQVLELGKRLQQAHEMVSQDRAYLSKVTARERSKYDLGAAAGPASVVGPTAGMGGDSDFGPFAAGAGSNL</sequence>
<feature type="domain" description="PCI" evidence="8">
    <location>
        <begin position="193"/>
        <end position="361"/>
    </location>
</feature>
<organism evidence="9 10">
    <name type="scientific">Volvox africanus</name>
    <dbReference type="NCBI Taxonomy" id="51714"/>
    <lineage>
        <taxon>Eukaryota</taxon>
        <taxon>Viridiplantae</taxon>
        <taxon>Chlorophyta</taxon>
        <taxon>core chlorophytes</taxon>
        <taxon>Chlorophyceae</taxon>
        <taxon>CS clade</taxon>
        <taxon>Chlamydomonadales</taxon>
        <taxon>Volvocaceae</taxon>
        <taxon>Volvox</taxon>
    </lineage>
</organism>
<keyword evidence="5" id="KW-0963">Cytoplasm</keyword>
<keyword evidence="7" id="KW-0539">Nucleus</keyword>
<protein>
    <recommendedName>
        <fullName evidence="4">COP9 signalosome complex subunit 3</fullName>
    </recommendedName>
</protein>
<dbReference type="SMART" id="SM00088">
    <property type="entry name" value="PINT"/>
    <property type="match status" value="1"/>
</dbReference>
<dbReference type="SUPFAM" id="SSF46785">
    <property type="entry name" value="Winged helix' DNA-binding domain"/>
    <property type="match status" value="1"/>
</dbReference>
<dbReference type="Proteomes" id="UP000747399">
    <property type="component" value="Unassembled WGS sequence"/>
</dbReference>
<evidence type="ECO:0000256" key="6">
    <source>
        <dbReference type="ARBA" id="ARBA00022790"/>
    </source>
</evidence>
<dbReference type="GO" id="GO:0006511">
    <property type="term" value="P:ubiquitin-dependent protein catabolic process"/>
    <property type="evidence" value="ECO:0007669"/>
    <property type="project" value="TreeGrafter"/>
</dbReference>
<evidence type="ECO:0000256" key="1">
    <source>
        <dbReference type="ARBA" id="ARBA00004123"/>
    </source>
</evidence>
<dbReference type="PANTHER" id="PTHR10758:SF1">
    <property type="entry name" value="COP9 SIGNALOSOME COMPLEX SUBUNIT 3"/>
    <property type="match status" value="1"/>
</dbReference>
<evidence type="ECO:0000256" key="7">
    <source>
        <dbReference type="ARBA" id="ARBA00023242"/>
    </source>
</evidence>
<dbReference type="InterPro" id="IPR036390">
    <property type="entry name" value="WH_DNA-bd_sf"/>
</dbReference>
<accession>A0A8J4B6F6</accession>
<evidence type="ECO:0000256" key="4">
    <source>
        <dbReference type="ARBA" id="ARBA00014878"/>
    </source>
</evidence>
<dbReference type="PROSITE" id="PS50250">
    <property type="entry name" value="PCI"/>
    <property type="match status" value="1"/>
</dbReference>
<gene>
    <name evidence="9" type="ORF">Vafri_10707</name>
</gene>
<dbReference type="Pfam" id="PF01399">
    <property type="entry name" value="PCI"/>
    <property type="match status" value="1"/>
</dbReference>
<comment type="similarity">
    <text evidence="3">Belongs to the CSN3 family.</text>
</comment>
<dbReference type="AlphaFoldDB" id="A0A8J4B6F6"/>